<feature type="region of interest" description="Disordered" evidence="1">
    <location>
        <begin position="429"/>
        <end position="449"/>
    </location>
</feature>
<evidence type="ECO:0000256" key="1">
    <source>
        <dbReference type="SAM" id="MobiDB-lite"/>
    </source>
</evidence>
<evidence type="ECO:0000313" key="4">
    <source>
        <dbReference type="EMBL" id="MDJ1132272.1"/>
    </source>
</evidence>
<dbReference type="GO" id="GO:0016746">
    <property type="term" value="F:acyltransferase activity"/>
    <property type="evidence" value="ECO:0007669"/>
    <property type="project" value="UniProtKB-KW"/>
</dbReference>
<dbReference type="EMBL" id="JANCPR020000008">
    <property type="protein sequence ID" value="MDJ1132272.1"/>
    <property type="molecule type" value="Genomic_DNA"/>
</dbReference>
<feature type="region of interest" description="Disordered" evidence="1">
    <location>
        <begin position="309"/>
        <end position="334"/>
    </location>
</feature>
<keyword evidence="2" id="KW-0812">Transmembrane</keyword>
<feature type="transmembrane region" description="Helical" evidence="2">
    <location>
        <begin position="151"/>
        <end position="171"/>
    </location>
</feature>
<proteinExistence type="predicted"/>
<feature type="transmembrane region" description="Helical" evidence="2">
    <location>
        <begin position="192"/>
        <end position="210"/>
    </location>
</feature>
<comment type="caution">
    <text evidence="4">The sequence shown here is derived from an EMBL/GenBank/DDBJ whole genome shotgun (WGS) entry which is preliminary data.</text>
</comment>
<feature type="transmembrane region" description="Helical" evidence="2">
    <location>
        <begin position="246"/>
        <end position="267"/>
    </location>
</feature>
<gene>
    <name evidence="4" type="ORF">NMN56_009970</name>
</gene>
<feature type="transmembrane region" description="Helical" evidence="2">
    <location>
        <begin position="12"/>
        <end position="29"/>
    </location>
</feature>
<evidence type="ECO:0000259" key="3">
    <source>
        <dbReference type="Pfam" id="PF01757"/>
    </source>
</evidence>
<accession>A0ABT6ZT75</accession>
<dbReference type="Proteomes" id="UP001214441">
    <property type="component" value="Unassembled WGS sequence"/>
</dbReference>
<feature type="transmembrane region" description="Helical" evidence="2">
    <location>
        <begin position="216"/>
        <end position="234"/>
    </location>
</feature>
<feature type="transmembrane region" description="Helical" evidence="2">
    <location>
        <begin position="86"/>
        <end position="107"/>
    </location>
</feature>
<sequence>MAGERRSELDALRALVVVGLVFFHSALVFDSRDDYYVKNAQTTDATMIVGGLGVVWAMPMLFLAAGLGARYSLRARGVAGFVRERLLRLGVPLLFAELTILPLPQWLRERAAEPDHHESYVAFLPRFYDVRLDPGAFPFVVQGEHFETGHLWFVVLLLAFSLLLAPPAHWLPRERMRALGERVAAAVERHRGASLLPALAFAALCALVGLEEEYGGWHRWAYLLFFCSGFVLACDDRYRAAMRRDAVRGLVFGLVLFVACLPGFMAADDPFTDMTPLAALSRTGYGAAGWCWLVAILGLLDRRAQRRAREKEQAEGGTAEEGNTGRAPVAGGAANSAAAEGGSAVGGPAAHGRARRLYAVLGPAVLPLYVLHQPIVVAVAYGVVGLRAPMPVKYAVIVAASLTLTVLAYDLLVRRTRLTRFLFGMRPVPRAEPEPPGPQRSMKARLPSS</sequence>
<feature type="compositionally biased region" description="Low complexity" evidence="1">
    <location>
        <begin position="315"/>
        <end position="334"/>
    </location>
</feature>
<evidence type="ECO:0000256" key="2">
    <source>
        <dbReference type="SAM" id="Phobius"/>
    </source>
</evidence>
<dbReference type="PANTHER" id="PTHR36927:SF1">
    <property type="entry name" value="MDO-LIKE PROTEIN"/>
    <property type="match status" value="1"/>
</dbReference>
<dbReference type="EC" id="2.3.1.-" evidence="4"/>
<feature type="transmembrane region" description="Helical" evidence="2">
    <location>
        <begin position="357"/>
        <end position="382"/>
    </location>
</feature>
<keyword evidence="5" id="KW-1185">Reference proteome</keyword>
<keyword evidence="2" id="KW-1133">Transmembrane helix</keyword>
<keyword evidence="4" id="KW-0012">Acyltransferase</keyword>
<dbReference type="RefSeq" id="WP_274038821.1">
    <property type="nucleotide sequence ID" value="NZ_JANCPR020000008.1"/>
</dbReference>
<protein>
    <submittedName>
        <fullName evidence="4">Acyltransferase</fullName>
        <ecNumber evidence="4">2.3.1.-</ecNumber>
    </submittedName>
</protein>
<feature type="transmembrane region" description="Helical" evidence="2">
    <location>
        <begin position="394"/>
        <end position="413"/>
    </location>
</feature>
<evidence type="ECO:0000313" key="5">
    <source>
        <dbReference type="Proteomes" id="UP001214441"/>
    </source>
</evidence>
<name>A0ABT6ZT75_9ACTN</name>
<feature type="transmembrane region" description="Helical" evidence="2">
    <location>
        <begin position="45"/>
        <end position="65"/>
    </location>
</feature>
<feature type="transmembrane region" description="Helical" evidence="2">
    <location>
        <begin position="279"/>
        <end position="300"/>
    </location>
</feature>
<dbReference type="PANTHER" id="PTHR36927">
    <property type="entry name" value="BLR4337 PROTEIN"/>
    <property type="match status" value="1"/>
</dbReference>
<dbReference type="InterPro" id="IPR002656">
    <property type="entry name" value="Acyl_transf_3_dom"/>
</dbReference>
<keyword evidence="4" id="KW-0808">Transferase</keyword>
<organism evidence="4 5">
    <name type="scientific">Streptomyces iconiensis</name>
    <dbReference type="NCBI Taxonomy" id="1384038"/>
    <lineage>
        <taxon>Bacteria</taxon>
        <taxon>Bacillati</taxon>
        <taxon>Actinomycetota</taxon>
        <taxon>Actinomycetes</taxon>
        <taxon>Kitasatosporales</taxon>
        <taxon>Streptomycetaceae</taxon>
        <taxon>Streptomyces</taxon>
    </lineage>
</organism>
<dbReference type="Pfam" id="PF01757">
    <property type="entry name" value="Acyl_transf_3"/>
    <property type="match status" value="1"/>
</dbReference>
<keyword evidence="2" id="KW-0472">Membrane</keyword>
<reference evidence="4 5" key="1">
    <citation type="submission" date="2023-05" db="EMBL/GenBank/DDBJ databases">
        <title>Streptantibioticus silvisoli sp. nov., acidotolerant actinomycetes 1 from pine litter.</title>
        <authorList>
            <person name="Swiecimska M."/>
            <person name="Golinska P."/>
            <person name="Sangal V."/>
            <person name="Wachnowicz B."/>
            <person name="Goodfellow M."/>
        </authorList>
    </citation>
    <scope>NUCLEOTIDE SEQUENCE [LARGE SCALE GENOMIC DNA]</scope>
    <source>
        <strain evidence="4 5">DSM 42109</strain>
    </source>
</reference>
<dbReference type="InterPro" id="IPR050623">
    <property type="entry name" value="Glucan_succinyl_AcylTrfase"/>
</dbReference>
<feature type="domain" description="Acyltransferase 3" evidence="3">
    <location>
        <begin position="8"/>
        <end position="409"/>
    </location>
</feature>